<sequence length="466" mass="51634">MAEIAHVVVLMLENRSFDSILGRLYPRSPDFEGLSGQEANFWNGQEYSVWTSREMTVEAACIPTPDPNESFADMTQQIYGVDNGPPSLATMNGFVANYMQTASNDPRAVMHGFSPEHLPVLSTLARSFGVSDLWHASAPNQTWPNRFFLHTGTADGYVNNSPPQFPYLMETIFNLLTRNQRSWRIYHHDFPQTATLARLWSELPDHLYSFEEDFLSDASAGRLPNYSFIEPRYFSDPISRSMPNDQHPPHNVAYGERLVARCYDALRNGPGWKNTLFVILYDEHGGIYDHVPPPAAVPPDNLQPDGFAFDRYGVRVPAVIVSPWVPAGSIIRPPHGCLCPFDHTSIIATLRDLYGLNATLTQRDAQAPTLLHALSLPTPSNEGPRDIALPTINPTDEELHAAHQSPPNALQQSLAQLAANLPKGAANIPAHTNNLTNGVIQVSNLTFNTVEDALACAKEGLERFLS</sequence>
<dbReference type="Gene3D" id="3.40.720.10">
    <property type="entry name" value="Alkaline Phosphatase, subunit A"/>
    <property type="match status" value="2"/>
</dbReference>
<dbReference type="PANTHER" id="PTHR31956">
    <property type="entry name" value="NON-SPECIFIC PHOSPHOLIPASE C4-RELATED"/>
    <property type="match status" value="1"/>
</dbReference>
<proteinExistence type="predicted"/>
<name>A0A179BK68_ACIFR</name>
<evidence type="ECO:0000313" key="3">
    <source>
        <dbReference type="Proteomes" id="UP000078302"/>
    </source>
</evidence>
<dbReference type="InterPro" id="IPR007312">
    <property type="entry name" value="Phosphoesterase"/>
</dbReference>
<dbReference type="GO" id="GO:0042578">
    <property type="term" value="F:phosphoric ester hydrolase activity"/>
    <property type="evidence" value="ECO:0007669"/>
    <property type="project" value="UniProtKB-ARBA"/>
</dbReference>
<reference evidence="2 3" key="1">
    <citation type="submission" date="2016-04" db="EMBL/GenBank/DDBJ databases">
        <title>Acidithiobacillus ferrooxidans genome sequencing and assembly.</title>
        <authorList>
            <person name="Zhou Z."/>
        </authorList>
    </citation>
    <scope>NUCLEOTIDE SEQUENCE [LARGE SCALE GENOMIC DNA]</scope>
    <source>
        <strain evidence="2 3">BY0502</strain>
    </source>
</reference>
<dbReference type="Pfam" id="PF04185">
    <property type="entry name" value="Phosphoesterase"/>
    <property type="match status" value="1"/>
</dbReference>
<dbReference type="PANTHER" id="PTHR31956:SF1">
    <property type="entry name" value="NON-SPECIFIC PHOSPHOLIPASE C1"/>
    <property type="match status" value="1"/>
</dbReference>
<protein>
    <recommendedName>
        <fullName evidence="4">Phosphoesterase</fullName>
    </recommendedName>
</protein>
<dbReference type="AlphaFoldDB" id="A0A179BK68"/>
<keyword evidence="1" id="KW-0378">Hydrolase</keyword>
<gene>
    <name evidence="2" type="ORF">A4H96_04750</name>
</gene>
<dbReference type="SUPFAM" id="SSF53649">
    <property type="entry name" value="Alkaline phosphatase-like"/>
    <property type="match status" value="1"/>
</dbReference>
<evidence type="ECO:0008006" key="4">
    <source>
        <dbReference type="Google" id="ProtNLM"/>
    </source>
</evidence>
<dbReference type="Proteomes" id="UP000078302">
    <property type="component" value="Unassembled WGS sequence"/>
</dbReference>
<evidence type="ECO:0000256" key="1">
    <source>
        <dbReference type="ARBA" id="ARBA00022801"/>
    </source>
</evidence>
<dbReference type="GO" id="GO:0009395">
    <property type="term" value="P:phospholipid catabolic process"/>
    <property type="evidence" value="ECO:0007669"/>
    <property type="project" value="TreeGrafter"/>
</dbReference>
<comment type="caution">
    <text evidence="2">The sequence shown here is derived from an EMBL/GenBank/DDBJ whole genome shotgun (WGS) entry which is preliminary data.</text>
</comment>
<dbReference type="InterPro" id="IPR017850">
    <property type="entry name" value="Alkaline_phosphatase_core_sf"/>
</dbReference>
<dbReference type="RefSeq" id="WP_064218527.1">
    <property type="nucleotide sequence ID" value="NZ_LVXZ01000049.1"/>
</dbReference>
<evidence type="ECO:0000313" key="2">
    <source>
        <dbReference type="EMBL" id="OAP92082.1"/>
    </source>
</evidence>
<accession>A0A179BK68</accession>
<dbReference type="EMBL" id="LVXZ01000049">
    <property type="protein sequence ID" value="OAP92082.1"/>
    <property type="molecule type" value="Genomic_DNA"/>
</dbReference>
<keyword evidence="3" id="KW-1185">Reference proteome</keyword>
<organism evidence="2 3">
    <name type="scientific">Acidithiobacillus ferrooxidans</name>
    <name type="common">Thiobacillus ferrooxidans</name>
    <dbReference type="NCBI Taxonomy" id="920"/>
    <lineage>
        <taxon>Bacteria</taxon>
        <taxon>Pseudomonadati</taxon>
        <taxon>Pseudomonadota</taxon>
        <taxon>Acidithiobacillia</taxon>
        <taxon>Acidithiobacillales</taxon>
        <taxon>Acidithiobacillaceae</taxon>
        <taxon>Acidithiobacillus</taxon>
    </lineage>
</organism>